<gene>
    <name evidence="2" type="ORF">Acr_06g0003220</name>
</gene>
<reference evidence="2 3" key="1">
    <citation type="submission" date="2019-07" db="EMBL/GenBank/DDBJ databases">
        <title>De Novo Assembly of kiwifruit Actinidia rufa.</title>
        <authorList>
            <person name="Sugita-Konishi S."/>
            <person name="Sato K."/>
            <person name="Mori E."/>
            <person name="Abe Y."/>
            <person name="Kisaki G."/>
            <person name="Hamano K."/>
            <person name="Suezawa K."/>
            <person name="Otani M."/>
            <person name="Fukuda T."/>
            <person name="Manabe T."/>
            <person name="Gomi K."/>
            <person name="Tabuchi M."/>
            <person name="Akimitsu K."/>
            <person name="Kataoka I."/>
        </authorList>
    </citation>
    <scope>NUCLEOTIDE SEQUENCE [LARGE SCALE GENOMIC DNA]</scope>
    <source>
        <strain evidence="3">cv. Fuchu</strain>
    </source>
</reference>
<dbReference type="PANTHER" id="PTHR34277">
    <property type="entry name" value="CLAVATA3/ESR (CLE)-RELATED PROTEIN 26"/>
    <property type="match status" value="1"/>
</dbReference>
<proteinExistence type="predicted"/>
<evidence type="ECO:0000256" key="1">
    <source>
        <dbReference type="SAM" id="Phobius"/>
    </source>
</evidence>
<keyword evidence="1" id="KW-0472">Membrane</keyword>
<sequence>MRREMGGCSGRVLKALFGAVAFVGFIWLVLVGILETGGTKTTTTLNPRPAGGLKHVEMRGREKLAVHLDLSDHNYMSKRRVPNGPDPVHNRYFHFFVFVICAFIKGVDGFAPTKFWVHVGPVAREELPSGGSGPHSLLQKLHIHGYVLREF</sequence>
<accession>A0A7J0EPX2</accession>
<organism evidence="2 3">
    <name type="scientific">Actinidia rufa</name>
    <dbReference type="NCBI Taxonomy" id="165716"/>
    <lineage>
        <taxon>Eukaryota</taxon>
        <taxon>Viridiplantae</taxon>
        <taxon>Streptophyta</taxon>
        <taxon>Embryophyta</taxon>
        <taxon>Tracheophyta</taxon>
        <taxon>Spermatophyta</taxon>
        <taxon>Magnoliopsida</taxon>
        <taxon>eudicotyledons</taxon>
        <taxon>Gunneridae</taxon>
        <taxon>Pentapetalae</taxon>
        <taxon>asterids</taxon>
        <taxon>Ericales</taxon>
        <taxon>Actinidiaceae</taxon>
        <taxon>Actinidia</taxon>
    </lineage>
</organism>
<evidence type="ECO:0008006" key="4">
    <source>
        <dbReference type="Google" id="ProtNLM"/>
    </source>
</evidence>
<name>A0A7J0EPX2_9ERIC</name>
<dbReference type="EMBL" id="BJWL01000006">
    <property type="protein sequence ID" value="GFY88382.1"/>
    <property type="molecule type" value="Genomic_DNA"/>
</dbReference>
<evidence type="ECO:0000313" key="2">
    <source>
        <dbReference type="EMBL" id="GFY88382.1"/>
    </source>
</evidence>
<keyword evidence="1" id="KW-1133">Transmembrane helix</keyword>
<comment type="caution">
    <text evidence="2">The sequence shown here is derived from an EMBL/GenBank/DDBJ whole genome shotgun (WGS) entry which is preliminary data.</text>
</comment>
<dbReference type="AlphaFoldDB" id="A0A7J0EPX2"/>
<feature type="transmembrane region" description="Helical" evidence="1">
    <location>
        <begin position="12"/>
        <end position="34"/>
    </location>
</feature>
<evidence type="ECO:0000313" key="3">
    <source>
        <dbReference type="Proteomes" id="UP000585474"/>
    </source>
</evidence>
<keyword evidence="3" id="KW-1185">Reference proteome</keyword>
<dbReference type="Proteomes" id="UP000585474">
    <property type="component" value="Unassembled WGS sequence"/>
</dbReference>
<protein>
    <recommendedName>
        <fullName evidence="4">CLAVATA3/ESR (CLE)-related protein 25</fullName>
    </recommendedName>
</protein>
<dbReference type="PANTHER" id="PTHR34277:SF2">
    <property type="entry name" value="CLAVATA3_ESR (CLE)-RELATED PROTEIN 26"/>
    <property type="match status" value="1"/>
</dbReference>
<keyword evidence="1" id="KW-0812">Transmembrane</keyword>
<dbReference type="InterPro" id="IPR039316">
    <property type="entry name" value="CLE25/26"/>
</dbReference>
<dbReference type="OrthoDB" id="1910203at2759"/>